<dbReference type="InterPro" id="IPR052710">
    <property type="entry name" value="CAAX_protease"/>
</dbReference>
<feature type="transmembrane region" description="Helical" evidence="1">
    <location>
        <begin position="324"/>
        <end position="344"/>
    </location>
</feature>
<dbReference type="Proteomes" id="UP001595945">
    <property type="component" value="Unassembled WGS sequence"/>
</dbReference>
<dbReference type="InterPro" id="IPR003675">
    <property type="entry name" value="Rce1/LyrA-like_dom"/>
</dbReference>
<keyword evidence="4" id="KW-1185">Reference proteome</keyword>
<feature type="transmembrane region" description="Helical" evidence="1">
    <location>
        <begin position="145"/>
        <end position="170"/>
    </location>
</feature>
<evidence type="ECO:0000313" key="4">
    <source>
        <dbReference type="Proteomes" id="UP001595945"/>
    </source>
</evidence>
<protein>
    <submittedName>
        <fullName evidence="3">CPBP family intramembrane glutamic endopeptidase</fullName>
        <ecNumber evidence="3">3.4.-.-</ecNumber>
    </submittedName>
</protein>
<dbReference type="AlphaFoldDB" id="A0ABD5Q600"/>
<keyword evidence="1" id="KW-0812">Transmembrane</keyword>
<dbReference type="GeneID" id="73046819"/>
<gene>
    <name evidence="3" type="ORF">ACFO9K_17685</name>
</gene>
<name>A0ABD5Q600_9EURY</name>
<dbReference type="RefSeq" id="WP_254268285.1">
    <property type="nucleotide sequence ID" value="NZ_CP100400.1"/>
</dbReference>
<evidence type="ECO:0000256" key="1">
    <source>
        <dbReference type="SAM" id="Phobius"/>
    </source>
</evidence>
<feature type="transmembrane region" description="Helical" evidence="1">
    <location>
        <begin position="176"/>
        <end position="199"/>
    </location>
</feature>
<feature type="transmembrane region" description="Helical" evidence="1">
    <location>
        <begin position="219"/>
        <end position="243"/>
    </location>
</feature>
<dbReference type="GO" id="GO:0080120">
    <property type="term" value="P:CAAX-box protein maturation"/>
    <property type="evidence" value="ECO:0007669"/>
    <property type="project" value="UniProtKB-ARBA"/>
</dbReference>
<feature type="transmembrane region" description="Helical" evidence="1">
    <location>
        <begin position="295"/>
        <end position="318"/>
    </location>
</feature>
<sequence>MEDRSAASVGVVLAGFALAAAALPWGTVGIGPVENVILAVLGATAFGAFSLRRHDVLARGPGSLVAGVASLAVVGYVGVARASALAGHSTLAGGTALSVDVTAVSPWGVTLALLGGVGGVIAAYGDGRGLPESLGTAVKAAGWGLAVGFAGLFAIAAWASVLVSIAAGLVPGDPGTAAQLAISAVALGLGTGTVALIYFQWTDKTLAFLDFRVPTLRDLGYVVGGVLALFGLQVLVTVVFSQLGLSTAEHNVQQAAAGGNAEILLLLIPASWLIIGPGEELLYRNIIQKSLYPTFGDWGGVLVGSVVFSLAHIPAYAAGADLPALLSTLAVIFFLSLILGATYLKTDNVTVSALIHGTFDAIIFAAMYVQMTGGA</sequence>
<feature type="transmembrane region" description="Helical" evidence="1">
    <location>
        <begin position="351"/>
        <end position="369"/>
    </location>
</feature>
<feature type="domain" description="CAAX prenyl protease 2/Lysostaphin resistance protein A-like" evidence="2">
    <location>
        <begin position="264"/>
        <end position="362"/>
    </location>
</feature>
<keyword evidence="3" id="KW-0378">Hydrolase</keyword>
<feature type="transmembrane region" description="Helical" evidence="1">
    <location>
        <begin position="104"/>
        <end position="124"/>
    </location>
</feature>
<evidence type="ECO:0000313" key="3">
    <source>
        <dbReference type="EMBL" id="MFC4826088.1"/>
    </source>
</evidence>
<reference evidence="3 4" key="1">
    <citation type="journal article" date="2019" name="Int. J. Syst. Evol. Microbiol.">
        <title>The Global Catalogue of Microorganisms (GCM) 10K type strain sequencing project: providing services to taxonomists for standard genome sequencing and annotation.</title>
        <authorList>
            <consortium name="The Broad Institute Genomics Platform"/>
            <consortium name="The Broad Institute Genome Sequencing Center for Infectious Disease"/>
            <person name="Wu L."/>
            <person name="Ma J."/>
        </authorList>
    </citation>
    <scope>NUCLEOTIDE SEQUENCE [LARGE SCALE GENOMIC DNA]</scope>
    <source>
        <strain evidence="3 4">XZYJ18</strain>
    </source>
</reference>
<dbReference type="Pfam" id="PF02517">
    <property type="entry name" value="Rce1-like"/>
    <property type="match status" value="1"/>
</dbReference>
<dbReference type="EMBL" id="JBHSHT010000002">
    <property type="protein sequence ID" value="MFC4826088.1"/>
    <property type="molecule type" value="Genomic_DNA"/>
</dbReference>
<feature type="transmembrane region" description="Helical" evidence="1">
    <location>
        <begin position="263"/>
        <end position="283"/>
    </location>
</feature>
<keyword evidence="1" id="KW-0472">Membrane</keyword>
<dbReference type="PANTHER" id="PTHR36435">
    <property type="entry name" value="SLR1288 PROTEIN"/>
    <property type="match status" value="1"/>
</dbReference>
<comment type="caution">
    <text evidence="3">The sequence shown here is derived from an EMBL/GenBank/DDBJ whole genome shotgun (WGS) entry which is preliminary data.</text>
</comment>
<proteinExistence type="predicted"/>
<organism evidence="3 4">
    <name type="scientific">Halorussus aquaticus</name>
    <dbReference type="NCBI Taxonomy" id="2953748"/>
    <lineage>
        <taxon>Archaea</taxon>
        <taxon>Methanobacteriati</taxon>
        <taxon>Methanobacteriota</taxon>
        <taxon>Stenosarchaea group</taxon>
        <taxon>Halobacteria</taxon>
        <taxon>Halobacteriales</taxon>
        <taxon>Haladaptataceae</taxon>
        <taxon>Halorussus</taxon>
    </lineage>
</organism>
<evidence type="ECO:0000259" key="2">
    <source>
        <dbReference type="Pfam" id="PF02517"/>
    </source>
</evidence>
<dbReference type="GO" id="GO:0004175">
    <property type="term" value="F:endopeptidase activity"/>
    <property type="evidence" value="ECO:0007669"/>
    <property type="project" value="UniProtKB-ARBA"/>
</dbReference>
<dbReference type="EC" id="3.4.-.-" evidence="3"/>
<feature type="transmembrane region" description="Helical" evidence="1">
    <location>
        <begin position="32"/>
        <end position="51"/>
    </location>
</feature>
<feature type="transmembrane region" description="Helical" evidence="1">
    <location>
        <begin position="63"/>
        <end position="84"/>
    </location>
</feature>
<keyword evidence="1" id="KW-1133">Transmembrane helix</keyword>
<accession>A0ABD5Q600</accession>
<dbReference type="PANTHER" id="PTHR36435:SF1">
    <property type="entry name" value="CAAX AMINO TERMINAL PROTEASE FAMILY PROTEIN"/>
    <property type="match status" value="1"/>
</dbReference>